<dbReference type="PROSITE" id="PS51375">
    <property type="entry name" value="PPR"/>
    <property type="match status" value="8"/>
</dbReference>
<evidence type="ECO:0000313" key="5">
    <source>
        <dbReference type="Proteomes" id="UP001157418"/>
    </source>
</evidence>
<evidence type="ECO:0000256" key="1">
    <source>
        <dbReference type="ARBA" id="ARBA00022737"/>
    </source>
</evidence>
<keyword evidence="3" id="KW-0732">Signal</keyword>
<evidence type="ECO:0000256" key="2">
    <source>
        <dbReference type="PROSITE-ProRule" id="PRU00708"/>
    </source>
</evidence>
<protein>
    <recommendedName>
        <fullName evidence="6">Pentacotripeptide-repeat region of PRORP domain-containing protein</fullName>
    </recommendedName>
</protein>
<dbReference type="Gene3D" id="1.25.40.10">
    <property type="entry name" value="Tetratricopeptide repeat domain"/>
    <property type="match status" value="5"/>
</dbReference>
<feature type="repeat" description="PPR" evidence="2">
    <location>
        <begin position="480"/>
        <end position="514"/>
    </location>
</feature>
<comment type="caution">
    <text evidence="4">The sequence shown here is derived from an EMBL/GenBank/DDBJ whole genome shotgun (WGS) entry which is preliminary data.</text>
</comment>
<dbReference type="InterPro" id="IPR002885">
    <property type="entry name" value="PPR_rpt"/>
</dbReference>
<accession>A0AAU9MAN1</accession>
<dbReference type="SUPFAM" id="SSF48452">
    <property type="entry name" value="TPR-like"/>
    <property type="match status" value="1"/>
</dbReference>
<keyword evidence="5" id="KW-1185">Reference proteome</keyword>
<dbReference type="Pfam" id="PF01535">
    <property type="entry name" value="PPR"/>
    <property type="match status" value="3"/>
</dbReference>
<keyword evidence="1" id="KW-0677">Repeat</keyword>
<dbReference type="NCBIfam" id="TIGR00756">
    <property type="entry name" value="PPR"/>
    <property type="match status" value="10"/>
</dbReference>
<gene>
    <name evidence="4" type="ORF">LVIROSA_LOCUS9915</name>
</gene>
<feature type="repeat" description="PPR" evidence="2">
    <location>
        <begin position="585"/>
        <end position="619"/>
    </location>
</feature>
<evidence type="ECO:0000256" key="3">
    <source>
        <dbReference type="SAM" id="SignalP"/>
    </source>
</evidence>
<feature type="chain" id="PRO_5043796005" description="Pentacotripeptide-repeat region of PRORP domain-containing protein" evidence="3">
    <location>
        <begin position="18"/>
        <end position="644"/>
    </location>
</feature>
<proteinExistence type="predicted"/>
<feature type="repeat" description="PPR" evidence="2">
    <location>
        <begin position="194"/>
        <end position="228"/>
    </location>
</feature>
<dbReference type="EMBL" id="CAKMRJ010001112">
    <property type="protein sequence ID" value="CAH1422591.1"/>
    <property type="molecule type" value="Genomic_DNA"/>
</dbReference>
<dbReference type="InterPro" id="IPR011990">
    <property type="entry name" value="TPR-like_helical_dom_sf"/>
</dbReference>
<sequence length="644" mass="72984">MILTLVLIQSFFKILNAHQLMFTSRNPLVSLVEYSSLQHPIPGSSSSSSYFPAQSAQSHLPVQAILCEVMTKTTNMSISLRRSITTTPFHYERIKQTENEIVQMFQLSRPREDSRNLPTNQRTSRKSSARMLDERFIRILKIFKWGPDAEKALEVLKLRVDHRLVREVLNIDVDINVKMQFFKWAGKRRHFVHDSTTYMTLISCLSDSEMFGEMWKMIQEMVRQSVVIDPKDLSDIVRLLGKAKMVNKALSLFYQVKGRKCKPTASTYNSIILMLMQENHPEKVYDLYSEMCNEGNCFPDTITYSALMSAFAKLGHDNPAIRLFDEMKENGFHPNAKIYTTLLSIYFKAGKVEKALDLVTEMKEKGCMPTVYTYTELIRGLGKAGRVEESYGIYIDMVKHGCKPDVILINNVINILGKSGRLSDARKKKALLLLEEMDEKGFPPCPAAYCSLINTLGKAKRYEAANELFQELRENCGNSSSRVYAIMIKNLGKCGKLNEAKDLFNEIKKLGSVPDVYAYNALMSGMVRGGLIDEACSLMRDMEESGCVGDINSHNIILNGVAKSGGPHRAMIMFENMKRMKLKPDVVTYNTLLGCLSHAGMFEEAAKLMREMRSCGFEYDDITYSSILDAVGKIDDEHGTHQVQ</sequence>
<dbReference type="Pfam" id="PF13041">
    <property type="entry name" value="PPR_2"/>
    <property type="match status" value="4"/>
</dbReference>
<organism evidence="4 5">
    <name type="scientific">Lactuca virosa</name>
    <dbReference type="NCBI Taxonomy" id="75947"/>
    <lineage>
        <taxon>Eukaryota</taxon>
        <taxon>Viridiplantae</taxon>
        <taxon>Streptophyta</taxon>
        <taxon>Embryophyta</taxon>
        <taxon>Tracheophyta</taxon>
        <taxon>Spermatophyta</taxon>
        <taxon>Magnoliopsida</taxon>
        <taxon>eudicotyledons</taxon>
        <taxon>Gunneridae</taxon>
        <taxon>Pentapetalae</taxon>
        <taxon>asterids</taxon>
        <taxon>campanulids</taxon>
        <taxon>Asterales</taxon>
        <taxon>Asteraceae</taxon>
        <taxon>Cichorioideae</taxon>
        <taxon>Cichorieae</taxon>
        <taxon>Lactucinae</taxon>
        <taxon>Lactuca</taxon>
    </lineage>
</organism>
<dbReference type="AlphaFoldDB" id="A0AAU9MAN1"/>
<feature type="repeat" description="PPR" evidence="2">
    <location>
        <begin position="300"/>
        <end position="334"/>
    </location>
</feature>
<reference evidence="4 5" key="1">
    <citation type="submission" date="2022-01" db="EMBL/GenBank/DDBJ databases">
        <authorList>
            <person name="Xiong W."/>
            <person name="Schranz E."/>
        </authorList>
    </citation>
    <scope>NUCLEOTIDE SEQUENCE [LARGE SCALE GENOMIC DNA]</scope>
</reference>
<dbReference type="Proteomes" id="UP001157418">
    <property type="component" value="Unassembled WGS sequence"/>
</dbReference>
<name>A0AAU9MAN1_9ASTR</name>
<feature type="repeat" description="PPR" evidence="2">
    <location>
        <begin position="335"/>
        <end position="369"/>
    </location>
</feature>
<feature type="repeat" description="PPR" evidence="2">
    <location>
        <begin position="370"/>
        <end position="404"/>
    </location>
</feature>
<dbReference type="PANTHER" id="PTHR46862:SF5">
    <property type="entry name" value="OS02G0170000 PROTEIN"/>
    <property type="match status" value="1"/>
</dbReference>
<feature type="repeat" description="PPR" evidence="2">
    <location>
        <begin position="515"/>
        <end position="549"/>
    </location>
</feature>
<feature type="repeat" description="PPR" evidence="2">
    <location>
        <begin position="550"/>
        <end position="584"/>
    </location>
</feature>
<dbReference type="PANTHER" id="PTHR46862">
    <property type="entry name" value="OS07G0661900 PROTEIN"/>
    <property type="match status" value="1"/>
</dbReference>
<evidence type="ECO:0000313" key="4">
    <source>
        <dbReference type="EMBL" id="CAH1422591.1"/>
    </source>
</evidence>
<evidence type="ECO:0008006" key="6">
    <source>
        <dbReference type="Google" id="ProtNLM"/>
    </source>
</evidence>
<feature type="signal peptide" evidence="3">
    <location>
        <begin position="1"/>
        <end position="17"/>
    </location>
</feature>